<dbReference type="PANTHER" id="PTHR43133">
    <property type="entry name" value="RNA POLYMERASE ECF-TYPE SIGMA FACTO"/>
    <property type="match status" value="1"/>
</dbReference>
<dbReference type="GO" id="GO:0006352">
    <property type="term" value="P:DNA-templated transcription initiation"/>
    <property type="evidence" value="ECO:0007669"/>
    <property type="project" value="InterPro"/>
</dbReference>
<evidence type="ECO:0000256" key="4">
    <source>
        <dbReference type="ARBA" id="ARBA00023163"/>
    </source>
</evidence>
<dbReference type="KEGG" id="xbc:ELE36_05055"/>
<evidence type="ECO:0000313" key="7">
    <source>
        <dbReference type="Proteomes" id="UP000291562"/>
    </source>
</evidence>
<dbReference type="Proteomes" id="UP000291562">
    <property type="component" value="Chromosome"/>
</dbReference>
<dbReference type="InterPro" id="IPR013324">
    <property type="entry name" value="RNA_pol_sigma_r3/r4-like"/>
</dbReference>
<reference evidence="6 7" key="1">
    <citation type="submission" date="2019-01" db="EMBL/GenBank/DDBJ databases">
        <title>Pseudolysobacter antarctica gen. nov., sp. nov., isolated from Fildes Peninsula, Antarctica.</title>
        <authorList>
            <person name="Wei Z."/>
            <person name="Peng F."/>
        </authorList>
    </citation>
    <scope>NUCLEOTIDE SEQUENCE [LARGE SCALE GENOMIC DNA]</scope>
    <source>
        <strain evidence="6 7">AQ6-296</strain>
    </source>
</reference>
<gene>
    <name evidence="6" type="ORF">ELE36_05055</name>
</gene>
<dbReference type="InterPro" id="IPR011517">
    <property type="entry name" value="RNA_pol_sigma70_ECF-like"/>
</dbReference>
<dbReference type="RefSeq" id="WP_129832050.1">
    <property type="nucleotide sequence ID" value="NZ_CP035704.1"/>
</dbReference>
<proteinExistence type="inferred from homology"/>
<dbReference type="SUPFAM" id="SSF88659">
    <property type="entry name" value="Sigma3 and sigma4 domains of RNA polymerase sigma factors"/>
    <property type="match status" value="1"/>
</dbReference>
<dbReference type="InterPro" id="IPR036388">
    <property type="entry name" value="WH-like_DNA-bd_sf"/>
</dbReference>
<dbReference type="SUPFAM" id="SSF88946">
    <property type="entry name" value="Sigma2 domain of RNA polymerase sigma factors"/>
    <property type="match status" value="1"/>
</dbReference>
<protein>
    <submittedName>
        <fullName evidence="6">Sigma-70 family RNA polymerase sigma factor</fullName>
    </submittedName>
</protein>
<evidence type="ECO:0000313" key="6">
    <source>
        <dbReference type="EMBL" id="QBB69790.1"/>
    </source>
</evidence>
<dbReference type="Pfam" id="PF07638">
    <property type="entry name" value="Sigma70_ECF"/>
    <property type="match status" value="1"/>
</dbReference>
<evidence type="ECO:0000256" key="2">
    <source>
        <dbReference type="ARBA" id="ARBA00023015"/>
    </source>
</evidence>
<dbReference type="NCBIfam" id="TIGR02999">
    <property type="entry name" value="Sig-70_X6"/>
    <property type="match status" value="1"/>
</dbReference>
<dbReference type="Gene3D" id="1.10.1740.10">
    <property type="match status" value="1"/>
</dbReference>
<dbReference type="PANTHER" id="PTHR43133:SF39">
    <property type="entry name" value="SIMILAR TO RNA POLYMERASE SIGMA-E FACTOR"/>
    <property type="match status" value="1"/>
</dbReference>
<dbReference type="InterPro" id="IPR039425">
    <property type="entry name" value="RNA_pol_sigma-70-like"/>
</dbReference>
<dbReference type="NCBIfam" id="TIGR02937">
    <property type="entry name" value="sigma70-ECF"/>
    <property type="match status" value="1"/>
</dbReference>
<keyword evidence="7" id="KW-1185">Reference proteome</keyword>
<keyword evidence="2" id="KW-0805">Transcription regulation</keyword>
<evidence type="ECO:0000259" key="5">
    <source>
        <dbReference type="Pfam" id="PF07638"/>
    </source>
</evidence>
<dbReference type="InterPro" id="IPR053812">
    <property type="entry name" value="HTH_Sigma70_ECF-like"/>
</dbReference>
<dbReference type="GO" id="GO:0016987">
    <property type="term" value="F:sigma factor activity"/>
    <property type="evidence" value="ECO:0007669"/>
    <property type="project" value="UniProtKB-KW"/>
</dbReference>
<dbReference type="OrthoDB" id="128473at2"/>
<dbReference type="AlphaFoldDB" id="A0A411HHA9"/>
<feature type="domain" description="RNA polymerase sigma-70 ECF-like HTH" evidence="5">
    <location>
        <begin position="7"/>
        <end position="183"/>
    </location>
</feature>
<dbReference type="InterPro" id="IPR013325">
    <property type="entry name" value="RNA_pol_sigma_r2"/>
</dbReference>
<sequence>MLTPQAPITELLQAWRAGQAAVLPKLTELVYAELRTMAWRRLGSSPAQTLNPTALVHETFLRLCDSNIDWHDRAHFFALAALHMRNVLVDHARAQQAEKRGGGALHVTWTESSSARVDESADLLVLDQALQRLEREDQRTGKVIELTYFGGLNRDEVAHVLEVSVPTVDRSLRFGRAWLKRELTL</sequence>
<evidence type="ECO:0000256" key="3">
    <source>
        <dbReference type="ARBA" id="ARBA00023082"/>
    </source>
</evidence>
<accession>A0A411HHA9</accession>
<keyword evidence="3" id="KW-0731">Sigma factor</keyword>
<dbReference type="Gene3D" id="1.10.10.10">
    <property type="entry name" value="Winged helix-like DNA-binding domain superfamily/Winged helix DNA-binding domain"/>
    <property type="match status" value="1"/>
</dbReference>
<evidence type="ECO:0000256" key="1">
    <source>
        <dbReference type="ARBA" id="ARBA00010641"/>
    </source>
</evidence>
<keyword evidence="4" id="KW-0804">Transcription</keyword>
<dbReference type="EMBL" id="CP035704">
    <property type="protein sequence ID" value="QBB69790.1"/>
    <property type="molecule type" value="Genomic_DNA"/>
</dbReference>
<name>A0A411HHA9_9GAMM</name>
<comment type="similarity">
    <text evidence="1">Belongs to the sigma-70 factor family. ECF subfamily.</text>
</comment>
<dbReference type="InterPro" id="IPR014284">
    <property type="entry name" value="RNA_pol_sigma-70_dom"/>
</dbReference>
<organism evidence="6 7">
    <name type="scientific">Pseudolysobacter antarcticus</name>
    <dbReference type="NCBI Taxonomy" id="2511995"/>
    <lineage>
        <taxon>Bacteria</taxon>
        <taxon>Pseudomonadati</taxon>
        <taxon>Pseudomonadota</taxon>
        <taxon>Gammaproteobacteria</taxon>
        <taxon>Lysobacterales</taxon>
        <taxon>Rhodanobacteraceae</taxon>
        <taxon>Pseudolysobacter</taxon>
    </lineage>
</organism>